<protein>
    <submittedName>
        <fullName evidence="1">Uncharacterized protein</fullName>
    </submittedName>
</protein>
<dbReference type="Proteomes" id="UP001328107">
    <property type="component" value="Unassembled WGS sequence"/>
</dbReference>
<proteinExistence type="predicted"/>
<accession>A0AAN5CUT0</accession>
<sequence length="283" mass="32355">LRKIMRTVEIKDRMRLRLTCRAFEQFMAGTNAGFFEAGSFTWLGAAGATTALSLHIGKSRFIPELLPRLFERIHVRHFKISIIYNPVSHDFIRQIIGLFTIDELEFLVGTNFHLETAIKIAADFPQSKISMELTYVPLEQLLGLIPPMDELSISMEAPQMPTRIILRLLAAHKELCLICRHLLLTAGGWINVMQAISSETRERTFRLVMGKDRMRIWLSNYGITDNAKAGDVVGEFHICEWGDVQLIRYRKCWIRIASDSAWMGVYMRQPTGVTITNVEGIIE</sequence>
<dbReference type="AlphaFoldDB" id="A0AAN5CUT0"/>
<dbReference type="EMBL" id="BTRK01000005">
    <property type="protein sequence ID" value="GMR51041.1"/>
    <property type="molecule type" value="Genomic_DNA"/>
</dbReference>
<feature type="non-terminal residue" evidence="1">
    <location>
        <position position="1"/>
    </location>
</feature>
<organism evidence="1 2">
    <name type="scientific">Pristionchus mayeri</name>
    <dbReference type="NCBI Taxonomy" id="1317129"/>
    <lineage>
        <taxon>Eukaryota</taxon>
        <taxon>Metazoa</taxon>
        <taxon>Ecdysozoa</taxon>
        <taxon>Nematoda</taxon>
        <taxon>Chromadorea</taxon>
        <taxon>Rhabditida</taxon>
        <taxon>Rhabditina</taxon>
        <taxon>Diplogasteromorpha</taxon>
        <taxon>Diplogasteroidea</taxon>
        <taxon>Neodiplogasteridae</taxon>
        <taxon>Pristionchus</taxon>
    </lineage>
</organism>
<name>A0AAN5CUT0_9BILA</name>
<comment type="caution">
    <text evidence="1">The sequence shown here is derived from an EMBL/GenBank/DDBJ whole genome shotgun (WGS) entry which is preliminary data.</text>
</comment>
<gene>
    <name evidence="1" type="ORF">PMAYCL1PPCAC_21236</name>
</gene>
<evidence type="ECO:0000313" key="2">
    <source>
        <dbReference type="Proteomes" id="UP001328107"/>
    </source>
</evidence>
<reference evidence="2" key="1">
    <citation type="submission" date="2022-10" db="EMBL/GenBank/DDBJ databases">
        <title>Genome assembly of Pristionchus species.</title>
        <authorList>
            <person name="Yoshida K."/>
            <person name="Sommer R.J."/>
        </authorList>
    </citation>
    <scope>NUCLEOTIDE SEQUENCE [LARGE SCALE GENOMIC DNA]</scope>
    <source>
        <strain evidence="2">RS5460</strain>
    </source>
</reference>
<evidence type="ECO:0000313" key="1">
    <source>
        <dbReference type="EMBL" id="GMR51041.1"/>
    </source>
</evidence>
<keyword evidence="2" id="KW-1185">Reference proteome</keyword>